<dbReference type="PANTHER" id="PTHR45913">
    <property type="entry name" value="EPM2A-INTERACTING PROTEIN 1"/>
    <property type="match status" value="1"/>
</dbReference>
<evidence type="ECO:0000259" key="1">
    <source>
        <dbReference type="Pfam" id="PF05699"/>
    </source>
</evidence>
<dbReference type="AlphaFoldDB" id="A0A0L7QVM3"/>
<dbReference type="PANTHER" id="PTHR45913:SF19">
    <property type="entry name" value="LOW QUALITY PROTEIN: ZINC FINGER BED DOMAIN-CONTAINING PROTEIN 5-LIKE"/>
    <property type="match status" value="1"/>
</dbReference>
<gene>
    <name evidence="2" type="ORF">WH47_04265</name>
</gene>
<accession>A0A0L7QVM3</accession>
<evidence type="ECO:0000313" key="3">
    <source>
        <dbReference type="Proteomes" id="UP000053825"/>
    </source>
</evidence>
<dbReference type="InterPro" id="IPR012337">
    <property type="entry name" value="RNaseH-like_sf"/>
</dbReference>
<evidence type="ECO:0000313" key="2">
    <source>
        <dbReference type="EMBL" id="KOC62604.1"/>
    </source>
</evidence>
<dbReference type="EMBL" id="KQ414727">
    <property type="protein sequence ID" value="KOC62604.1"/>
    <property type="molecule type" value="Genomic_DNA"/>
</dbReference>
<dbReference type="SUPFAM" id="SSF53098">
    <property type="entry name" value="Ribonuclease H-like"/>
    <property type="match status" value="1"/>
</dbReference>
<name>A0A0L7QVM3_9HYME</name>
<reference evidence="2 3" key="1">
    <citation type="submission" date="2015-07" db="EMBL/GenBank/DDBJ databases">
        <title>The genome of Habropoda laboriosa.</title>
        <authorList>
            <person name="Pan H."/>
            <person name="Kapheim K."/>
        </authorList>
    </citation>
    <scope>NUCLEOTIDE SEQUENCE [LARGE SCALE GENOMIC DNA]</scope>
    <source>
        <strain evidence="2">0110345459</strain>
    </source>
</reference>
<protein>
    <submittedName>
        <fullName evidence="2">Zinc finger BED domain-containing protein 5</fullName>
    </submittedName>
</protein>
<dbReference type="Proteomes" id="UP000053825">
    <property type="component" value="Unassembled WGS sequence"/>
</dbReference>
<feature type="domain" description="HAT C-terminal dimerisation" evidence="1">
    <location>
        <begin position="136"/>
        <end position="196"/>
    </location>
</feature>
<keyword evidence="3" id="KW-1185">Reference proteome</keyword>
<dbReference type="OrthoDB" id="7613943at2759"/>
<dbReference type="InterPro" id="IPR008906">
    <property type="entry name" value="HATC_C_dom"/>
</dbReference>
<proteinExistence type="predicted"/>
<dbReference type="Pfam" id="PF05699">
    <property type="entry name" value="Dimer_Tnp_hAT"/>
    <property type="match status" value="1"/>
</dbReference>
<sequence>MNIITLRYFINLSGAQLSNIGDRWIVRAGNYKWPARSPDLTTSNFYLWISLWRTRIIQKRRVDMFPSVQNNNIGEIIPIITQHLALLEEKITKYFPALNIENYDWIRNPFSAVNTSSYEFSLQEKEKFITLSMDRTLKMKFSEITVEEFWISVETEFKTISKKAIKILLQFSTSYLCELGFSTLTNIKTKKRERLTNIEEEMRVAISHIRPDIENICKSHNRVPGCPFLYFFQKFLMFLTKYRKMVPDPRSLDTFISINVS</sequence>
<organism evidence="2 3">
    <name type="scientific">Habropoda laboriosa</name>
    <dbReference type="NCBI Taxonomy" id="597456"/>
    <lineage>
        <taxon>Eukaryota</taxon>
        <taxon>Metazoa</taxon>
        <taxon>Ecdysozoa</taxon>
        <taxon>Arthropoda</taxon>
        <taxon>Hexapoda</taxon>
        <taxon>Insecta</taxon>
        <taxon>Pterygota</taxon>
        <taxon>Neoptera</taxon>
        <taxon>Endopterygota</taxon>
        <taxon>Hymenoptera</taxon>
        <taxon>Apocrita</taxon>
        <taxon>Aculeata</taxon>
        <taxon>Apoidea</taxon>
        <taxon>Anthophila</taxon>
        <taxon>Apidae</taxon>
        <taxon>Habropoda</taxon>
    </lineage>
</organism>
<dbReference type="GO" id="GO:0046983">
    <property type="term" value="F:protein dimerization activity"/>
    <property type="evidence" value="ECO:0007669"/>
    <property type="project" value="InterPro"/>
</dbReference>